<proteinExistence type="predicted"/>
<keyword evidence="6" id="KW-0121">Carboxypeptidase</keyword>
<evidence type="ECO:0000256" key="3">
    <source>
        <dbReference type="ARBA" id="ARBA00023026"/>
    </source>
</evidence>
<reference evidence="6 7" key="1">
    <citation type="journal article" date="2020" name="ISME J.">
        <title>Comparative genomics reveals insights into cyanobacterial evolution and habitat adaptation.</title>
        <authorList>
            <person name="Chen M.Y."/>
            <person name="Teng W.K."/>
            <person name="Zhao L."/>
            <person name="Hu C.X."/>
            <person name="Zhou Y.K."/>
            <person name="Han B.P."/>
            <person name="Song L.R."/>
            <person name="Shu W.S."/>
        </authorList>
    </citation>
    <scope>NUCLEOTIDE SEQUENCE [LARGE SCALE GENOMIC DNA]</scope>
    <source>
        <strain evidence="6 7">FACHB-391</strain>
    </source>
</reference>
<comment type="subcellular location">
    <subcellularLocation>
        <location evidence="1">Secreted</location>
    </subcellularLocation>
</comment>
<dbReference type="RefSeq" id="WP_190898646.1">
    <property type="nucleotide sequence ID" value="NZ_JACJTE010000080.1"/>
</dbReference>
<dbReference type="Pfam" id="PF12256">
    <property type="entry name" value="TcdB_toxin_midN"/>
    <property type="match status" value="1"/>
</dbReference>
<dbReference type="InterPro" id="IPR050708">
    <property type="entry name" value="T6SS_VgrG/RHS"/>
</dbReference>
<dbReference type="PRINTS" id="PR01341">
    <property type="entry name" value="SALSPVBPROT"/>
</dbReference>
<dbReference type="InterPro" id="IPR028994">
    <property type="entry name" value="Integrin_alpha_N"/>
</dbReference>
<organism evidence="6 7">
    <name type="scientific">Nostoc linckia FACHB-391</name>
    <dbReference type="NCBI Taxonomy" id="2692906"/>
    <lineage>
        <taxon>Bacteria</taxon>
        <taxon>Bacillati</taxon>
        <taxon>Cyanobacteriota</taxon>
        <taxon>Cyanophyceae</taxon>
        <taxon>Nostocales</taxon>
        <taxon>Nostocaceae</taxon>
        <taxon>Nostoc</taxon>
    </lineage>
</organism>
<dbReference type="SUPFAM" id="SSF69318">
    <property type="entry name" value="Integrin alpha N-terminal domain"/>
    <property type="match status" value="1"/>
</dbReference>
<keyword evidence="6" id="KW-0378">Hydrolase</keyword>
<feature type="region of interest" description="Disordered" evidence="4">
    <location>
        <begin position="2475"/>
        <end position="2513"/>
    </location>
</feature>
<dbReference type="Gene3D" id="2.180.10.10">
    <property type="entry name" value="RHS repeat-associated core"/>
    <property type="match status" value="1"/>
</dbReference>
<evidence type="ECO:0000256" key="2">
    <source>
        <dbReference type="ARBA" id="ARBA00022525"/>
    </source>
</evidence>
<accession>A0ABR8F5D1</accession>
<gene>
    <name evidence="6" type="ORF">H6G95_33210</name>
</gene>
<sequence length="2513" mass="285084">MLEDSNKNSNNQVDQTDKSYFSLPPAISLPKGGGAIKGMGEKFAANPVTGTGSVSVPISTTPGRSGFTPQLSLSYDSGAGNGVFGLGWNLSLSEITRKTDKGLPRYWDDEESDIFILSGAEDLVPVLELDGTLDETLRDGYRIRKYRPRIEGLFARIERWTNLEGETHWRSISKDNITIIYGRTAESRIFDPNEPTHVFSWLICESYDDKGNVILYKYNAENSEGVDIAQAHERNRTSESRSANRYLKRIKYGNLVSRLMQPDLAETDWLFEVVFDYGDHHPTDPKPNDPGVWSVRNDSFSSYRAGFEIRTYRLCQRVLMFHHFQDEANVGRDCLVRSLDFTYSYEQNPTNVPNPIYSLLLSVKQTGYKRNSESGYIQKSLPPLEFSYSEANVDETVREVEPASLENLPQGLDGTRYQWVDLDGEGLSGILTEQGNGWFYKRNLSPINTVKTDGSEHIEARFAPVELVASKPAIALSNGAQFLDLAGDGQLDVVALRSPTPGFYERTYDENWESFIAFKSLPNLDWDNPNLKFIDLDGDGHSDILITEDDCFVWYPSLAEDGFGAAKRVHQPWDEEQGPRVVFADSTQSIHLADMSGDGLTDIVRIRNGEVCYWPNLGYGRFGAKVTMDNAPWFDAPDIFNQRRIVLADIDGSGTTDILYLSGEGVQVYFNQSGNGWAAKRTLRHFPAIDNVASVTIIDLLGNGTACLVWSSPLPSNGRRVMRYIDLMGGQKPHLLLKTVNNLGAETVVQYAPSTKFYLQDKLAGKPWITKLPFPVHVVEKVTVFDKWRQTRFTSTYSYHHGYFDGVEREFRGFGRVEQTDIEDFGTFTAGNTASPYVSDDQTLYQPPVKTITWFHTGAFLDRDRILSQFADEYFPGWFEALNPDETNVLGDFQENILLEPDLISEGLSAEEWREALRACKGIMLRQEVYELEVDALKQGEERKVKLFSTAFHNCHIQRLQPRGINRHAVFLVTESEAITYHYELDLQPASLQPDPRIAHTLNLRIDEYGNVLESVAVVYPRITQQEDETLPEGAESLIAQVQQERHLVYTENHFTNDAIADDHYRLRLPCEVKTYELTGIAPAEGFYYTLEELRQSDIANTIPEIPYHIVPDRTTPQKRLVELVRMLYFSDDLQTSLSWGELNHLGMAYETYKLALTNELLNAVFKPEHLTPEVRGNLDNADLSGYLSGATLAERFPDMDTSGQYWIRSGIAGFASDAADRFYLPERYTNPFGQTTTLVYDSRDIYIESSTDPIGNTTQVTQFDFRVLAPTEMRDINGNLSRVYFDVLGLPTAMAVMGKGEEGDSLSSFNDTLANPAPTELNAFFVENAYDESQARIWLESATARYVYYFGEQQNADDTTTWGEHPACACSIMRERHRDEDSPLQVTFEYSDGMGTVLVNKIQAEPETEDGSLRWIASGKTILNNKSKPVKQYEPYFSQNELGEPDHRFEEPQEVGVTAILYYDAAGRQVRTEMPDGTYSRVEFSPWFMATYDGNDTVLEPNNSWHTRYSSGTPEEKRAAGLAEIHANTPAVTHLDSLGREVVAIAHNKWRQNDVITEAKYLTYTKLDIEGKPLWIQDARGNRVMEYINLPGAETDFVPCYDIAGNLLFQHSMDAGDRWVLMDATGQPFYAWDENERVMEEGSPVLERRRFHTVYDALRRPVEQQLQVEDGSPQVIERFIYGEGEPDDLNRNLRGQVYQHYDSSGLITNQRFDFKGNLLEVTRQVVTDYKAPVIDWSEGSPTKSLESQVFTTNTEYDALNRPTLLTTSDQSVTRPVYNEANLLEQMYVRLRGAATETVFVQNIDYDAKGQRTLIEYGNGVRTAYTYDPKTFRLVRLLTTRISDNARLQDLQYTYDPVGNITEIRDDAQQTIFFNNAVVSPSTRYEYDALYRLMRAEGREHAGQLADTQPDHQDVPVMPLPHANDGQAMRNYTERYEYDGVGNILAMIHAATNGNWTRRYQYAEDSNRLLATSRPGDGDGEFSAAYTYDTHGNMTTMPHLPLMQWDDRDRLKATSRQVVNEGTPETTYYVYDGSGQRVRKVTERQAAVGETPTRKNERIYLSGFEIYREYGGDIGTVKLERETLHVMDDRQPIAFVETKTVDPENISETLLLAPMIRYQFGNHLGSVSLELDADGAVLSYEEYHPYGTTAYQAGRAIAEVSLKRYRYTGKERDEETGLYYHRKRYYASWLGRWTLADPIGLQDGLNLYLYVHGNPIQYVDDKGTFAAPPKEQRNNAKNFGEMEPETVSPSTDPPKISGIELEKRLLLDDFSPANPYRIDDITQGSLSDQEFEFKKQVYREAVKQSEALGIRFVSGVDAQFLSEVKKGVFVQSDVLAAGEAMLAQANLELGENFSFEKLLSSPESSYRTADQQFDAWNKSFDSKLKAFLKKGGTLTQEGAANLAKEIRPKYATPGYSKHQRALALDFKKSIFGSSSLRKWMEKDDGEKARKFGFVQLPGEYWHWNYIEAEKLPGERPLRQQSASQQKKQEPSLTPTQQVNPRTYTGPLAVPWSF</sequence>
<dbReference type="EMBL" id="JACJTE010000080">
    <property type="protein sequence ID" value="MBD2565347.1"/>
    <property type="molecule type" value="Genomic_DNA"/>
</dbReference>
<dbReference type="GO" id="GO:0004180">
    <property type="term" value="F:carboxypeptidase activity"/>
    <property type="evidence" value="ECO:0007669"/>
    <property type="project" value="UniProtKB-KW"/>
</dbReference>
<name>A0ABR8F5D1_NOSLI</name>
<dbReference type="PANTHER" id="PTHR32305">
    <property type="match status" value="1"/>
</dbReference>
<evidence type="ECO:0000256" key="1">
    <source>
        <dbReference type="ARBA" id="ARBA00004613"/>
    </source>
</evidence>
<dbReference type="Pfam" id="PF12255">
    <property type="entry name" value="TcdB_toxin_midC"/>
    <property type="match status" value="1"/>
</dbReference>
<keyword evidence="2" id="KW-0964">Secreted</keyword>
<dbReference type="Gene3D" id="3.30.1380.10">
    <property type="match status" value="1"/>
</dbReference>
<evidence type="ECO:0000256" key="4">
    <source>
        <dbReference type="SAM" id="MobiDB-lite"/>
    </source>
</evidence>
<keyword evidence="3" id="KW-0843">Virulence</keyword>
<feature type="region of interest" description="Disordered" evidence="4">
    <location>
        <begin position="2234"/>
        <end position="2254"/>
    </location>
</feature>
<dbReference type="CDD" id="cd14814">
    <property type="entry name" value="Peptidase_M15"/>
    <property type="match status" value="1"/>
</dbReference>
<feature type="region of interest" description="Disordered" evidence="4">
    <location>
        <begin position="1"/>
        <end position="21"/>
    </location>
</feature>
<evidence type="ECO:0000259" key="5">
    <source>
        <dbReference type="PROSITE" id="PS50206"/>
    </source>
</evidence>
<keyword evidence="6" id="KW-0645">Protease</keyword>
<keyword evidence="7" id="KW-1185">Reference proteome</keyword>
<feature type="domain" description="Rhodanese" evidence="5">
    <location>
        <begin position="1999"/>
        <end position="2076"/>
    </location>
</feature>
<dbReference type="InterPro" id="IPR001763">
    <property type="entry name" value="Rhodanese-like_dom"/>
</dbReference>
<dbReference type="PANTHER" id="PTHR32305:SF15">
    <property type="entry name" value="PROTEIN RHSA-RELATED"/>
    <property type="match status" value="1"/>
</dbReference>
<dbReference type="InterPro" id="IPR009045">
    <property type="entry name" value="Zn_M74/Hedgehog-like"/>
</dbReference>
<feature type="compositionally biased region" description="Polar residues" evidence="4">
    <location>
        <begin position="2478"/>
        <end position="2502"/>
    </location>
</feature>
<dbReference type="NCBIfam" id="TIGR03696">
    <property type="entry name" value="Rhs_assc_core"/>
    <property type="match status" value="1"/>
</dbReference>
<dbReference type="Pfam" id="PF03534">
    <property type="entry name" value="SpvB"/>
    <property type="match status" value="1"/>
</dbReference>
<dbReference type="InterPro" id="IPR022044">
    <property type="entry name" value="TcdB_toxin_mid/C"/>
</dbReference>
<evidence type="ECO:0000313" key="7">
    <source>
        <dbReference type="Proteomes" id="UP000604661"/>
    </source>
</evidence>
<dbReference type="SUPFAM" id="SSF55166">
    <property type="entry name" value="Hedgehog/DD-peptidase"/>
    <property type="match status" value="1"/>
</dbReference>
<comment type="caution">
    <text evidence="6">The sequence shown here is derived from an EMBL/GenBank/DDBJ whole genome shotgun (WGS) entry which is preliminary data.</text>
</comment>
<dbReference type="PROSITE" id="PS50206">
    <property type="entry name" value="RHODANESE_3"/>
    <property type="match status" value="1"/>
</dbReference>
<dbReference type="InterPro" id="IPR022385">
    <property type="entry name" value="Rhs_assc_core"/>
</dbReference>
<evidence type="ECO:0000313" key="6">
    <source>
        <dbReference type="EMBL" id="MBD2565347.1"/>
    </source>
</evidence>
<dbReference type="Proteomes" id="UP000604661">
    <property type="component" value="Unassembled WGS sequence"/>
</dbReference>
<dbReference type="InterPro" id="IPR003284">
    <property type="entry name" value="Sal_SpvB"/>
</dbReference>
<dbReference type="InterPro" id="IPR022045">
    <property type="entry name" value="TcdB_toxin_mid/N"/>
</dbReference>
<protein>
    <submittedName>
        <fullName evidence="6">D-alanyl-D-alanine carboxypeptidase family protein</fullName>
    </submittedName>
</protein>